<organism evidence="1 2">
    <name type="scientific">Ceriporiopsis subvermispora (strain B)</name>
    <name type="common">White-rot fungus</name>
    <name type="synonym">Gelatoporia subvermispora</name>
    <dbReference type="NCBI Taxonomy" id="914234"/>
    <lineage>
        <taxon>Eukaryota</taxon>
        <taxon>Fungi</taxon>
        <taxon>Dikarya</taxon>
        <taxon>Basidiomycota</taxon>
        <taxon>Agaricomycotina</taxon>
        <taxon>Agaricomycetes</taxon>
        <taxon>Polyporales</taxon>
        <taxon>Gelatoporiaceae</taxon>
        <taxon>Gelatoporia</taxon>
    </lineage>
</organism>
<evidence type="ECO:0000313" key="2">
    <source>
        <dbReference type="Proteomes" id="UP000016930"/>
    </source>
</evidence>
<evidence type="ECO:0000313" key="1">
    <source>
        <dbReference type="EMBL" id="EMD33445.1"/>
    </source>
</evidence>
<feature type="non-terminal residue" evidence="1">
    <location>
        <position position="241"/>
    </location>
</feature>
<gene>
    <name evidence="1" type="ORF">CERSUDRAFT_22896</name>
</gene>
<keyword evidence="2" id="KW-1185">Reference proteome</keyword>
<sequence>TPTVLVDKHDVIFAVLAGRPINDASWDSVCDSAADAMHLAHKKASFTEKYKTNRRGDFDSLSIGVSFGGGQEVPSFLSHSDKNQRALSSLLENSNICRIARFGSAAVAFFAPKLFVYYRDVLGQLFKTCTELGWNFSNSVFPCATFNFGPCVVTRYHVDSGNLPSGWCSIWCGGNFDHMRGGHMVLADAGVAIQFPPGSTMLIPSGSLLHGNAAVDDKETRIFFTQYAAGGLFRYVEYGFR</sequence>
<dbReference type="Gene3D" id="3.60.130.30">
    <property type="match status" value="1"/>
</dbReference>
<dbReference type="EMBL" id="KB445806">
    <property type="protein sequence ID" value="EMD33445.1"/>
    <property type="molecule type" value="Genomic_DNA"/>
</dbReference>
<dbReference type="AlphaFoldDB" id="M2QMS2"/>
<reference evidence="1 2" key="1">
    <citation type="journal article" date="2012" name="Proc. Natl. Acad. Sci. U.S.A.">
        <title>Comparative genomics of Ceriporiopsis subvermispora and Phanerochaete chrysosporium provide insight into selective ligninolysis.</title>
        <authorList>
            <person name="Fernandez-Fueyo E."/>
            <person name="Ruiz-Duenas F.J."/>
            <person name="Ferreira P."/>
            <person name="Floudas D."/>
            <person name="Hibbett D.S."/>
            <person name="Canessa P."/>
            <person name="Larrondo L.F."/>
            <person name="James T.Y."/>
            <person name="Seelenfreund D."/>
            <person name="Lobos S."/>
            <person name="Polanco R."/>
            <person name="Tello M."/>
            <person name="Honda Y."/>
            <person name="Watanabe T."/>
            <person name="Watanabe T."/>
            <person name="Ryu J.S."/>
            <person name="Kubicek C.P."/>
            <person name="Schmoll M."/>
            <person name="Gaskell J."/>
            <person name="Hammel K.E."/>
            <person name="St John F.J."/>
            <person name="Vanden Wymelenberg A."/>
            <person name="Sabat G."/>
            <person name="Splinter BonDurant S."/>
            <person name="Syed K."/>
            <person name="Yadav J.S."/>
            <person name="Doddapaneni H."/>
            <person name="Subramanian V."/>
            <person name="Lavin J.L."/>
            <person name="Oguiza J.A."/>
            <person name="Perez G."/>
            <person name="Pisabarro A.G."/>
            <person name="Ramirez L."/>
            <person name="Santoyo F."/>
            <person name="Master E."/>
            <person name="Coutinho P.M."/>
            <person name="Henrissat B."/>
            <person name="Lombard V."/>
            <person name="Magnuson J.K."/>
            <person name="Kuees U."/>
            <person name="Hori C."/>
            <person name="Igarashi K."/>
            <person name="Samejima M."/>
            <person name="Held B.W."/>
            <person name="Barry K.W."/>
            <person name="LaButti K.M."/>
            <person name="Lapidus A."/>
            <person name="Lindquist E.A."/>
            <person name="Lucas S.M."/>
            <person name="Riley R."/>
            <person name="Salamov A.A."/>
            <person name="Hoffmeister D."/>
            <person name="Schwenk D."/>
            <person name="Hadar Y."/>
            <person name="Yarden O."/>
            <person name="de Vries R.P."/>
            <person name="Wiebenga A."/>
            <person name="Stenlid J."/>
            <person name="Eastwood D."/>
            <person name="Grigoriev I.V."/>
            <person name="Berka R.M."/>
            <person name="Blanchette R.A."/>
            <person name="Kersten P."/>
            <person name="Martinez A.T."/>
            <person name="Vicuna R."/>
            <person name="Cullen D."/>
        </authorList>
    </citation>
    <scope>NUCLEOTIDE SEQUENCE [LARGE SCALE GENOMIC DNA]</scope>
    <source>
        <strain evidence="1 2">B</strain>
    </source>
</reference>
<dbReference type="OrthoDB" id="2797114at2759"/>
<proteinExistence type="predicted"/>
<feature type="non-terminal residue" evidence="1">
    <location>
        <position position="1"/>
    </location>
</feature>
<name>M2QMS2_CERS8</name>
<dbReference type="HOGENOM" id="CLU_031314_2_0_1"/>
<dbReference type="Proteomes" id="UP000016930">
    <property type="component" value="Unassembled WGS sequence"/>
</dbReference>
<dbReference type="STRING" id="914234.M2QMS2"/>
<evidence type="ECO:0008006" key="3">
    <source>
        <dbReference type="Google" id="ProtNLM"/>
    </source>
</evidence>
<accession>M2QMS2</accession>
<protein>
    <recommendedName>
        <fullName evidence="3">Prolyl 4-hydroxylase alpha subunit Fe(2+) 2OG dioxygenase domain-containing protein</fullName>
    </recommendedName>
</protein>